<dbReference type="InterPro" id="IPR036396">
    <property type="entry name" value="Cyt_P450_sf"/>
</dbReference>
<accession>A0A4T0VGE6</accession>
<reference evidence="5 6" key="1">
    <citation type="journal article" date="2019" name="Genome Biol. Evol.">
        <title>Genomic Plasticity Mediated by Transposable Elements in the Plant Pathogenic Fungus Colletotrichum higginsianum.</title>
        <authorList>
            <person name="Tsushima A."/>
            <person name="Gan P."/>
            <person name="Kumakura N."/>
            <person name="Narusaka M."/>
            <person name="Takano Y."/>
            <person name="Narusaka Y."/>
            <person name="Shirasu K."/>
        </authorList>
    </citation>
    <scope>NUCLEOTIDE SEQUENCE [LARGE SCALE GENOMIC DNA]</scope>
    <source>
        <strain evidence="5 6">MAFF305635-RFP</strain>
    </source>
</reference>
<dbReference type="EMBL" id="MWPZ01000010">
    <property type="protein sequence ID" value="TIC91154.1"/>
    <property type="molecule type" value="Genomic_DNA"/>
</dbReference>
<evidence type="ECO:0000256" key="2">
    <source>
        <dbReference type="ARBA" id="ARBA00022617"/>
    </source>
</evidence>
<evidence type="ECO:0000313" key="6">
    <source>
        <dbReference type="Proteomes" id="UP000305883"/>
    </source>
</evidence>
<dbReference type="AlphaFoldDB" id="A0A4T0VGE6"/>
<evidence type="ECO:0000313" key="5">
    <source>
        <dbReference type="EMBL" id="TIC91154.1"/>
    </source>
</evidence>
<dbReference type="GO" id="GO:0020037">
    <property type="term" value="F:heme binding"/>
    <property type="evidence" value="ECO:0007669"/>
    <property type="project" value="InterPro"/>
</dbReference>
<gene>
    <name evidence="5" type="ORF">CH35J_011095</name>
</gene>
<dbReference type="GO" id="GO:0004497">
    <property type="term" value="F:monooxygenase activity"/>
    <property type="evidence" value="ECO:0007669"/>
    <property type="project" value="InterPro"/>
</dbReference>
<dbReference type="OrthoDB" id="1470350at2759"/>
<dbReference type="GO" id="GO:0016705">
    <property type="term" value="F:oxidoreductase activity, acting on paired donors, with incorporation or reduction of molecular oxygen"/>
    <property type="evidence" value="ECO:0007669"/>
    <property type="project" value="InterPro"/>
</dbReference>
<dbReference type="InterPro" id="IPR001128">
    <property type="entry name" value="Cyt_P450"/>
</dbReference>
<dbReference type="Gene3D" id="1.10.630.10">
    <property type="entry name" value="Cytochrome P450"/>
    <property type="match status" value="2"/>
</dbReference>
<keyword evidence="3" id="KW-0479">Metal-binding</keyword>
<dbReference type="InterPro" id="IPR050121">
    <property type="entry name" value="Cytochrome_P450_monoxygenase"/>
</dbReference>
<comment type="caution">
    <text evidence="5">The sequence shown here is derived from an EMBL/GenBank/DDBJ whole genome shotgun (WGS) entry which is preliminary data.</text>
</comment>
<dbReference type="PANTHER" id="PTHR24305">
    <property type="entry name" value="CYTOCHROME P450"/>
    <property type="match status" value="1"/>
</dbReference>
<dbReference type="Pfam" id="PF00067">
    <property type="entry name" value="p450"/>
    <property type="match status" value="2"/>
</dbReference>
<proteinExistence type="inferred from homology"/>
<dbReference type="Proteomes" id="UP000305883">
    <property type="component" value="Unassembled WGS sequence"/>
</dbReference>
<comment type="similarity">
    <text evidence="1">Belongs to the cytochrome P450 family.</text>
</comment>
<evidence type="ECO:0000256" key="4">
    <source>
        <dbReference type="ARBA" id="ARBA00023004"/>
    </source>
</evidence>
<protein>
    <submittedName>
        <fullName evidence="5">Cytochrome P450 3A17</fullName>
    </submittedName>
</protein>
<evidence type="ECO:0000256" key="1">
    <source>
        <dbReference type="ARBA" id="ARBA00010617"/>
    </source>
</evidence>
<organism evidence="5 6">
    <name type="scientific">Colletotrichum higginsianum</name>
    <dbReference type="NCBI Taxonomy" id="80884"/>
    <lineage>
        <taxon>Eukaryota</taxon>
        <taxon>Fungi</taxon>
        <taxon>Dikarya</taxon>
        <taxon>Ascomycota</taxon>
        <taxon>Pezizomycotina</taxon>
        <taxon>Sordariomycetes</taxon>
        <taxon>Hypocreomycetidae</taxon>
        <taxon>Glomerellales</taxon>
        <taxon>Glomerellaceae</taxon>
        <taxon>Colletotrichum</taxon>
        <taxon>Colletotrichum destructivum species complex</taxon>
    </lineage>
</organism>
<evidence type="ECO:0000256" key="3">
    <source>
        <dbReference type="ARBA" id="ARBA00022723"/>
    </source>
</evidence>
<dbReference type="PRINTS" id="PR00385">
    <property type="entry name" value="P450"/>
</dbReference>
<keyword evidence="2" id="KW-0349">Heme</keyword>
<dbReference type="PANTHER" id="PTHR24305:SF166">
    <property type="entry name" value="CYTOCHROME P450 12A4, MITOCHONDRIAL-RELATED"/>
    <property type="match status" value="1"/>
</dbReference>
<name>A0A4T0VGE6_9PEZI</name>
<keyword evidence="4" id="KW-0408">Iron</keyword>
<dbReference type="SUPFAM" id="SSF48264">
    <property type="entry name" value="Cytochrome P450"/>
    <property type="match status" value="1"/>
</dbReference>
<dbReference type="GO" id="GO:0005506">
    <property type="term" value="F:iron ion binding"/>
    <property type="evidence" value="ECO:0007669"/>
    <property type="project" value="InterPro"/>
</dbReference>
<sequence>MGDLPDLAKFNKETRLFWAWLTMQVEKINSPIIQVFMAPLGKPHVVISDYREAHDILVHRHKEFDRADFFAETMGPLAPEGHILFKSDDKFRLHRKVIGDLMSPSFLQHVAAPSLYVNLCKHIQLWDAKIALSQGRPFEAMDDIYYSALDAVKDSVFGKEIDLGIDRIRGGKDGSRVKSALDHMLFREATIAEKEGRLPDFHRRMIYDETITFISAGHDTSSTTLCWGIKRLADNPGIQEKLRKQLRATLSAASSEGRWPTHNEILRTSMPYLDAVVEEMLRLAQPAHKSSCSPMDRAF</sequence>